<dbReference type="SUPFAM" id="SSF53187">
    <property type="entry name" value="Zn-dependent exopeptidases"/>
    <property type="match status" value="1"/>
</dbReference>
<evidence type="ECO:0000256" key="1">
    <source>
        <dbReference type="ARBA" id="ARBA00001947"/>
    </source>
</evidence>
<feature type="active site" description="Proton donor/acceptor" evidence="2">
    <location>
        <position position="393"/>
    </location>
</feature>
<evidence type="ECO:0000256" key="2">
    <source>
        <dbReference type="PROSITE-ProRule" id="PRU01379"/>
    </source>
</evidence>
<dbReference type="SMART" id="SM00631">
    <property type="entry name" value="Zn_pept"/>
    <property type="match status" value="1"/>
</dbReference>
<dbReference type="PANTHER" id="PTHR12756:SF11">
    <property type="entry name" value="CYTOSOLIC CARBOXYPEPTIDASE 1"/>
    <property type="match status" value="1"/>
</dbReference>
<protein>
    <submittedName>
        <fullName evidence="4">Zinc carboxypeptidase</fullName>
    </submittedName>
</protein>
<dbReference type="InterPro" id="IPR050821">
    <property type="entry name" value="Cytosolic_carboxypeptidase"/>
</dbReference>
<comment type="cofactor">
    <cofactor evidence="1">
        <name>Zn(2+)</name>
        <dbReference type="ChEBI" id="CHEBI:29105"/>
    </cofactor>
</comment>
<dbReference type="CDD" id="cd06237">
    <property type="entry name" value="M14_Nna1-like"/>
    <property type="match status" value="1"/>
</dbReference>
<evidence type="ECO:0000313" key="5">
    <source>
        <dbReference type="Proteomes" id="UP001158067"/>
    </source>
</evidence>
<keyword evidence="4" id="KW-0121">Carboxypeptidase</keyword>
<organism evidence="4 5">
    <name type="scientific">Neorhodopirellula lusitana</name>
    <dbReference type="NCBI Taxonomy" id="445327"/>
    <lineage>
        <taxon>Bacteria</taxon>
        <taxon>Pseudomonadati</taxon>
        <taxon>Planctomycetota</taxon>
        <taxon>Planctomycetia</taxon>
        <taxon>Pirellulales</taxon>
        <taxon>Pirellulaceae</taxon>
        <taxon>Neorhodopirellula</taxon>
    </lineage>
</organism>
<sequence>MKSATIHRVPCRVTHCVTANTVSCLVVFAFAAFVVGLDYSSAHAFDPNYDSSLDKSAIRFESEDRSVRIRSDFPGGRVSQCVQIGPSQFDLIIRPEHKPINDSAWYAFQVRATKPCDLSIRLCYEGGTHRYAPVVSRDGKKWYPGDRMVHSVHPLKKQVVMKIRADTKPLWVSARQLLTNQSVDQWIDEIAEHSYVSEDVIGYSVEDRPIRRLKIGASHSPATIFLMARQHPTEVSGMLGLMRFVEAVSADTPRASQFRELFTTVVIPTANPDGVARGHWRCNAAGVDLNRDWVHFTQPETRALKRELLSYRRAGPRSLYLFLDFHSTYEDVFYTAADVNEAFPPNFTSNWLNALDDRFAWYDVNLDMDHNSNRTTSKAWVRQTLNVAAVTYEFGDATKPRDIATLASGGADEMMRLLSKRRMTHLQEQQLVNTHD</sequence>
<dbReference type="PROSITE" id="PS52035">
    <property type="entry name" value="PEPTIDASE_M14"/>
    <property type="match status" value="1"/>
</dbReference>
<dbReference type="GO" id="GO:0004180">
    <property type="term" value="F:carboxypeptidase activity"/>
    <property type="evidence" value="ECO:0007669"/>
    <property type="project" value="UniProtKB-KW"/>
</dbReference>
<evidence type="ECO:0000259" key="3">
    <source>
        <dbReference type="PROSITE" id="PS52035"/>
    </source>
</evidence>
<keyword evidence="4" id="KW-0645">Protease</keyword>
<keyword evidence="4" id="KW-0378">Hydrolase</keyword>
<proteinExistence type="inferred from homology"/>
<name>A0ABY1QSG6_9BACT</name>
<dbReference type="PANTHER" id="PTHR12756">
    <property type="entry name" value="CYTOSOLIC CARBOXYPEPTIDASE"/>
    <property type="match status" value="1"/>
</dbReference>
<feature type="domain" description="Peptidase M14" evidence="3">
    <location>
        <begin position="176"/>
        <end position="421"/>
    </location>
</feature>
<reference evidence="4 5" key="1">
    <citation type="submission" date="2017-05" db="EMBL/GenBank/DDBJ databases">
        <authorList>
            <person name="Varghese N."/>
            <person name="Submissions S."/>
        </authorList>
    </citation>
    <scope>NUCLEOTIDE SEQUENCE [LARGE SCALE GENOMIC DNA]</scope>
    <source>
        <strain evidence="4 5">DSM 25457</strain>
    </source>
</reference>
<accession>A0ABY1QSG6</accession>
<evidence type="ECO:0000313" key="4">
    <source>
        <dbReference type="EMBL" id="SMP76347.1"/>
    </source>
</evidence>
<dbReference type="EMBL" id="FXUG01000021">
    <property type="protein sequence ID" value="SMP76347.1"/>
    <property type="molecule type" value="Genomic_DNA"/>
</dbReference>
<comment type="similarity">
    <text evidence="2">Belongs to the peptidase M14 family.</text>
</comment>
<dbReference type="InterPro" id="IPR000834">
    <property type="entry name" value="Peptidase_M14"/>
</dbReference>
<keyword evidence="5" id="KW-1185">Reference proteome</keyword>
<dbReference type="Gene3D" id="3.40.630.10">
    <property type="entry name" value="Zn peptidases"/>
    <property type="match status" value="1"/>
</dbReference>
<comment type="caution">
    <text evidence="4">The sequence shown here is derived from an EMBL/GenBank/DDBJ whole genome shotgun (WGS) entry which is preliminary data.</text>
</comment>
<gene>
    <name evidence="4" type="ORF">SAMN06265222_12113</name>
</gene>
<dbReference type="Pfam" id="PF00246">
    <property type="entry name" value="Peptidase_M14"/>
    <property type="match status" value="1"/>
</dbReference>
<dbReference type="Proteomes" id="UP001158067">
    <property type="component" value="Unassembled WGS sequence"/>
</dbReference>
<dbReference type="Gene3D" id="2.60.40.3120">
    <property type="match status" value="1"/>
</dbReference>
<dbReference type="RefSeq" id="WP_283435193.1">
    <property type="nucleotide sequence ID" value="NZ_FXUG01000021.1"/>
</dbReference>